<feature type="transmembrane region" description="Helical" evidence="6">
    <location>
        <begin position="99"/>
        <end position="127"/>
    </location>
</feature>
<dbReference type="InterPro" id="IPR049326">
    <property type="entry name" value="Rhodopsin_dom_fungi"/>
</dbReference>
<comment type="subcellular location">
    <subcellularLocation>
        <location evidence="1">Membrane</location>
        <topology evidence="1">Multi-pass membrane protein</topology>
    </subcellularLocation>
</comment>
<name>A0A6A5T6A2_9PLEO</name>
<dbReference type="AlphaFoldDB" id="A0A6A5T6A2"/>
<dbReference type="Proteomes" id="UP000800035">
    <property type="component" value="Unassembled WGS sequence"/>
</dbReference>
<dbReference type="PANTHER" id="PTHR33048">
    <property type="entry name" value="PTH11-LIKE INTEGRAL MEMBRANE PROTEIN (AFU_ORTHOLOGUE AFUA_5G11245)"/>
    <property type="match status" value="1"/>
</dbReference>
<keyword evidence="4 6" id="KW-0472">Membrane</keyword>
<feature type="transmembrane region" description="Helical" evidence="6">
    <location>
        <begin position="224"/>
        <end position="244"/>
    </location>
</feature>
<protein>
    <recommendedName>
        <fullName evidence="7">Rhodopsin domain-containing protein</fullName>
    </recommendedName>
</protein>
<feature type="domain" description="Rhodopsin" evidence="7">
    <location>
        <begin position="45"/>
        <end position="265"/>
    </location>
</feature>
<reference evidence="8" key="1">
    <citation type="journal article" date="2020" name="Stud. Mycol.">
        <title>101 Dothideomycetes genomes: a test case for predicting lifestyles and emergence of pathogens.</title>
        <authorList>
            <person name="Haridas S."/>
            <person name="Albert R."/>
            <person name="Binder M."/>
            <person name="Bloem J."/>
            <person name="Labutti K."/>
            <person name="Salamov A."/>
            <person name="Andreopoulos B."/>
            <person name="Baker S."/>
            <person name="Barry K."/>
            <person name="Bills G."/>
            <person name="Bluhm B."/>
            <person name="Cannon C."/>
            <person name="Castanera R."/>
            <person name="Culley D."/>
            <person name="Daum C."/>
            <person name="Ezra D."/>
            <person name="Gonzalez J."/>
            <person name="Henrissat B."/>
            <person name="Kuo A."/>
            <person name="Liang C."/>
            <person name="Lipzen A."/>
            <person name="Lutzoni F."/>
            <person name="Magnuson J."/>
            <person name="Mondo S."/>
            <person name="Nolan M."/>
            <person name="Ohm R."/>
            <person name="Pangilinan J."/>
            <person name="Park H.-J."/>
            <person name="Ramirez L."/>
            <person name="Alfaro M."/>
            <person name="Sun H."/>
            <person name="Tritt A."/>
            <person name="Yoshinaga Y."/>
            <person name="Zwiers L.-H."/>
            <person name="Turgeon B."/>
            <person name="Goodwin S."/>
            <person name="Spatafora J."/>
            <person name="Crous P."/>
            <person name="Grigoriev I."/>
        </authorList>
    </citation>
    <scope>NUCLEOTIDE SEQUENCE</scope>
    <source>
        <strain evidence="8">CBS 675.92</strain>
    </source>
</reference>
<feature type="transmembrane region" description="Helical" evidence="6">
    <location>
        <begin position="59"/>
        <end position="79"/>
    </location>
</feature>
<evidence type="ECO:0000256" key="6">
    <source>
        <dbReference type="SAM" id="Phobius"/>
    </source>
</evidence>
<evidence type="ECO:0000256" key="5">
    <source>
        <dbReference type="ARBA" id="ARBA00038359"/>
    </source>
</evidence>
<organism evidence="8 9">
    <name type="scientific">Byssothecium circinans</name>
    <dbReference type="NCBI Taxonomy" id="147558"/>
    <lineage>
        <taxon>Eukaryota</taxon>
        <taxon>Fungi</taxon>
        <taxon>Dikarya</taxon>
        <taxon>Ascomycota</taxon>
        <taxon>Pezizomycotina</taxon>
        <taxon>Dothideomycetes</taxon>
        <taxon>Pleosporomycetidae</taxon>
        <taxon>Pleosporales</taxon>
        <taxon>Massarineae</taxon>
        <taxon>Massarinaceae</taxon>
        <taxon>Byssothecium</taxon>
    </lineage>
</organism>
<dbReference type="EMBL" id="ML977073">
    <property type="protein sequence ID" value="KAF1948163.1"/>
    <property type="molecule type" value="Genomic_DNA"/>
</dbReference>
<sequence length="277" mass="31260">MSYTTTPFDQLIPPPLEINDTHRDDSVAIAIIVSGVFASLTVLARLGQRFASRSAGADDYAIVLALLFYIGWTAMAAYFNFHSGIGKPIGDITYGEFIVFFKGVFVAAWMYPAMSASIRISILLFYHRLFAKADNKYRLTIWALVMLQGIYIVIFEILPGFSCHPIQDAWEPLKRYTSCTMLYINATEALYSVSLAFDIILLVFPIVIVWGLHIPVKRRISASVIFILGACAPIAAAYKLAIFIQQSEDFSSTDPHWFEYQASYYIPPQYNQYGKMF</sequence>
<keyword evidence="2 6" id="KW-0812">Transmembrane</keyword>
<evidence type="ECO:0000256" key="4">
    <source>
        <dbReference type="ARBA" id="ARBA00023136"/>
    </source>
</evidence>
<evidence type="ECO:0000259" key="7">
    <source>
        <dbReference type="Pfam" id="PF20684"/>
    </source>
</evidence>
<comment type="similarity">
    <text evidence="5">Belongs to the SAT4 family.</text>
</comment>
<evidence type="ECO:0000256" key="3">
    <source>
        <dbReference type="ARBA" id="ARBA00022989"/>
    </source>
</evidence>
<dbReference type="OrthoDB" id="4525788at2759"/>
<dbReference type="GO" id="GO:0016020">
    <property type="term" value="C:membrane"/>
    <property type="evidence" value="ECO:0007669"/>
    <property type="project" value="UniProtKB-SubCell"/>
</dbReference>
<evidence type="ECO:0000313" key="8">
    <source>
        <dbReference type="EMBL" id="KAF1948163.1"/>
    </source>
</evidence>
<evidence type="ECO:0000313" key="9">
    <source>
        <dbReference type="Proteomes" id="UP000800035"/>
    </source>
</evidence>
<keyword evidence="3 6" id="KW-1133">Transmembrane helix</keyword>
<proteinExistence type="inferred from homology"/>
<dbReference type="InterPro" id="IPR052337">
    <property type="entry name" value="SAT4-like"/>
</dbReference>
<keyword evidence="9" id="KW-1185">Reference proteome</keyword>
<feature type="transmembrane region" description="Helical" evidence="6">
    <location>
        <begin position="139"/>
        <end position="158"/>
    </location>
</feature>
<dbReference type="Pfam" id="PF20684">
    <property type="entry name" value="Fung_rhodopsin"/>
    <property type="match status" value="1"/>
</dbReference>
<gene>
    <name evidence="8" type="ORF">CC80DRAFT_498391</name>
</gene>
<accession>A0A6A5T6A2</accession>
<evidence type="ECO:0000256" key="1">
    <source>
        <dbReference type="ARBA" id="ARBA00004141"/>
    </source>
</evidence>
<evidence type="ECO:0000256" key="2">
    <source>
        <dbReference type="ARBA" id="ARBA00022692"/>
    </source>
</evidence>
<dbReference type="PANTHER" id="PTHR33048:SF47">
    <property type="entry name" value="INTEGRAL MEMBRANE PROTEIN-RELATED"/>
    <property type="match status" value="1"/>
</dbReference>
<feature type="transmembrane region" description="Helical" evidence="6">
    <location>
        <begin position="190"/>
        <end position="212"/>
    </location>
</feature>
<feature type="transmembrane region" description="Helical" evidence="6">
    <location>
        <begin position="27"/>
        <end position="47"/>
    </location>
</feature>